<dbReference type="AlphaFoldDB" id="A0A9D7SC18"/>
<evidence type="ECO:0000313" key="4">
    <source>
        <dbReference type="EMBL" id="MBK9718429.1"/>
    </source>
</evidence>
<feature type="domain" description="DUF4384" evidence="3">
    <location>
        <begin position="519"/>
        <end position="596"/>
    </location>
</feature>
<evidence type="ECO:0000256" key="1">
    <source>
        <dbReference type="SAM" id="MobiDB-lite"/>
    </source>
</evidence>
<dbReference type="Pfam" id="PF00656">
    <property type="entry name" value="Peptidase_C14"/>
    <property type="match status" value="1"/>
</dbReference>
<proteinExistence type="predicted"/>
<dbReference type="InterPro" id="IPR011600">
    <property type="entry name" value="Pept_C14_caspase"/>
</dbReference>
<feature type="compositionally biased region" description="Basic and acidic residues" evidence="1">
    <location>
        <begin position="195"/>
        <end position="214"/>
    </location>
</feature>
<feature type="domain" description="Peptidase C14 caspase" evidence="2">
    <location>
        <begin position="22"/>
        <end position="287"/>
    </location>
</feature>
<dbReference type="InterPro" id="IPR050452">
    <property type="entry name" value="Metacaspase"/>
</dbReference>
<evidence type="ECO:0000259" key="3">
    <source>
        <dbReference type="Pfam" id="PF14326"/>
    </source>
</evidence>
<dbReference type="Proteomes" id="UP000808349">
    <property type="component" value="Unassembled WGS sequence"/>
</dbReference>
<dbReference type="GO" id="GO:0005737">
    <property type="term" value="C:cytoplasm"/>
    <property type="evidence" value="ECO:0007669"/>
    <property type="project" value="TreeGrafter"/>
</dbReference>
<dbReference type="PANTHER" id="PTHR48104:SF30">
    <property type="entry name" value="METACASPASE-1"/>
    <property type="match status" value="1"/>
</dbReference>
<gene>
    <name evidence="4" type="ORF">IPO85_13150</name>
</gene>
<dbReference type="PANTHER" id="PTHR48104">
    <property type="entry name" value="METACASPASE-4"/>
    <property type="match status" value="1"/>
</dbReference>
<accession>A0A9D7SC18</accession>
<dbReference type="GO" id="GO:0004197">
    <property type="term" value="F:cysteine-type endopeptidase activity"/>
    <property type="evidence" value="ECO:0007669"/>
    <property type="project" value="InterPro"/>
</dbReference>
<comment type="caution">
    <text evidence="4">The sequence shown here is derived from an EMBL/GenBank/DDBJ whole genome shotgun (WGS) entry which is preliminary data.</text>
</comment>
<reference evidence="4 5" key="1">
    <citation type="submission" date="2020-10" db="EMBL/GenBank/DDBJ databases">
        <title>Connecting structure to function with the recovery of over 1000 high-quality activated sludge metagenome-assembled genomes encoding full-length rRNA genes using long-read sequencing.</title>
        <authorList>
            <person name="Singleton C.M."/>
            <person name="Petriglieri F."/>
            <person name="Kristensen J.M."/>
            <person name="Kirkegaard R.H."/>
            <person name="Michaelsen T.Y."/>
            <person name="Andersen M.H."/>
            <person name="Karst S.M."/>
            <person name="Dueholm M.S."/>
            <person name="Nielsen P.H."/>
            <person name="Albertsen M."/>
        </authorList>
    </citation>
    <scope>NUCLEOTIDE SEQUENCE [LARGE SCALE GENOMIC DNA]</scope>
    <source>
        <strain evidence="4">Ribe_18-Q3-R11-54_BAT3C.373</strain>
    </source>
</reference>
<dbReference type="Gene3D" id="3.40.50.1460">
    <property type="match status" value="1"/>
</dbReference>
<dbReference type="GO" id="GO:0006508">
    <property type="term" value="P:proteolysis"/>
    <property type="evidence" value="ECO:0007669"/>
    <property type="project" value="InterPro"/>
</dbReference>
<organism evidence="4 5">
    <name type="scientific">Candidatus Defluviibacterium haderslevense</name>
    <dbReference type="NCBI Taxonomy" id="2981993"/>
    <lineage>
        <taxon>Bacteria</taxon>
        <taxon>Pseudomonadati</taxon>
        <taxon>Bacteroidota</taxon>
        <taxon>Saprospiria</taxon>
        <taxon>Saprospirales</taxon>
        <taxon>Saprospiraceae</taxon>
        <taxon>Candidatus Defluviibacterium</taxon>
    </lineage>
</organism>
<evidence type="ECO:0000313" key="5">
    <source>
        <dbReference type="Proteomes" id="UP000808349"/>
    </source>
</evidence>
<evidence type="ECO:0000259" key="2">
    <source>
        <dbReference type="Pfam" id="PF00656"/>
    </source>
</evidence>
<dbReference type="InterPro" id="IPR029030">
    <property type="entry name" value="Caspase-like_dom_sf"/>
</dbReference>
<name>A0A9D7SC18_9BACT</name>
<feature type="region of interest" description="Disordered" evidence="1">
    <location>
        <begin position="195"/>
        <end position="216"/>
    </location>
</feature>
<dbReference type="Pfam" id="PF14326">
    <property type="entry name" value="DUF4384"/>
    <property type="match status" value="1"/>
</dbReference>
<dbReference type="EMBL" id="JADKFW010000010">
    <property type="protein sequence ID" value="MBK9718429.1"/>
    <property type="molecule type" value="Genomic_DNA"/>
</dbReference>
<dbReference type="SUPFAM" id="SSF52129">
    <property type="entry name" value="Caspase-like"/>
    <property type="match status" value="1"/>
</dbReference>
<dbReference type="InterPro" id="IPR025493">
    <property type="entry name" value="DUF4384"/>
</dbReference>
<protein>
    <submittedName>
        <fullName evidence="4">Caspase family protein</fullName>
    </submittedName>
</protein>
<sequence length="656" mass="72893">MNRFLLISIFTFLLSSAFGQNKKALIVAISDYPKASGFRGINSNNDIPIIQSALIKLGFSEKNITIVKNEDATKKLILNALQNDFLKTLNKGDIAYFHFSGHGQQVQDLNGDELDGYDEALVPFDASSDFIPGVYEGENHITDDELNLVYNNIRTKLGPKGHFMLTIDACHSGTSTRAIGCARGTDIAIAPEAYRQKTDRSKHDMSQSETKPEDESQMASMIAFFGSMANQLNYEIQGEDGKNYGALSYAFSKAVHALKPESSYQQLFDRIKLIVGMHINNQIPEASGILAQPVLGGRYLGTPNYFRVKEWQDQHTITLDGGFLNGITPGTVMGFYQPESRDIKNVKPIAIGTVKVSGSSTCIVEIPDGISQALCESSWVMVKEENFGDLTIKIQLKGTLNSLEPDLFKQLFKLPYLKKVDHNPDLILIDDSKKIFLIAKNDIEIVALSKSSSANDLMYSLKSAITQFGQSQYLRKLTQENEQIAVEFKLILIARNGIKVSESFTQDSMKDAAGNLIIRVGDEVKIMVKNTGTKPCYYTLLDIQPDNKTNVLLPKSNDSPSDYYINPGASIVVPTSFRLNEPLGQELFKLIATKNPINLRPLDQRRGMDDLQEKDPFELLINQTYYKDESLGTRGPTSNVPAGQVNIYSLPFIIKK</sequence>